<evidence type="ECO:0000313" key="1">
    <source>
        <dbReference type="EMBL" id="CAH1729342.1"/>
    </source>
</evidence>
<accession>A0A9P0J5I4</accession>
<dbReference type="PANTHER" id="PTHR21391">
    <property type="entry name" value="AT04489P-RELATED"/>
    <property type="match status" value="1"/>
</dbReference>
<organism evidence="1 2">
    <name type="scientific">Chironomus riparius</name>
    <dbReference type="NCBI Taxonomy" id="315576"/>
    <lineage>
        <taxon>Eukaryota</taxon>
        <taxon>Metazoa</taxon>
        <taxon>Ecdysozoa</taxon>
        <taxon>Arthropoda</taxon>
        <taxon>Hexapoda</taxon>
        <taxon>Insecta</taxon>
        <taxon>Pterygota</taxon>
        <taxon>Neoptera</taxon>
        <taxon>Endopterygota</taxon>
        <taxon>Diptera</taxon>
        <taxon>Nematocera</taxon>
        <taxon>Chironomoidea</taxon>
        <taxon>Chironomidae</taxon>
        <taxon>Chironominae</taxon>
        <taxon>Chironomus</taxon>
    </lineage>
</organism>
<keyword evidence="2" id="KW-1185">Reference proteome</keyword>
<reference evidence="1" key="2">
    <citation type="submission" date="2022-10" db="EMBL/GenBank/DDBJ databases">
        <authorList>
            <consortium name="ENA_rothamsted_submissions"/>
            <consortium name="culmorum"/>
            <person name="King R."/>
        </authorList>
    </citation>
    <scope>NUCLEOTIDE SEQUENCE</scope>
</reference>
<evidence type="ECO:0000313" key="2">
    <source>
        <dbReference type="Proteomes" id="UP001153620"/>
    </source>
</evidence>
<sequence>MIRTTYEDTLGKNAGNCVYNQRHLFDKILNIWLPPKSYKKIEPLVLIDKGDPCDFSSHKEKIVVPKTVKQEYRAERTRRFFTQSYMQAAWEDFIFINDLKTNKVLKKSTQNAERHENIHNVIDECIEKNWKIIKQLHARCPLYMKRNNVRSEKWDKTTKFRMQYKIRREMFTALEDIQACYVEKRSEDLIKIAEGELGVRYRIHPSYLMPRRNEFIVEICNYIALAHFDDIIKSSTLVNSHDYEDYDLLKKLLGIYYETKSIFKPYVFGDQSTYRDPAEPNTSYMTFRNKIVRLERRLSQKPMLKIEQCHLLYEMARANLEQLRPDEAREIGEKMVEEADSISYLWLFLGKLTICRADILQKQFKDAGKGMNDVVSMVDIFKSQELKMVIEHAFEIVKRLS</sequence>
<dbReference type="EMBL" id="OU895879">
    <property type="protein sequence ID" value="CAH1729342.1"/>
    <property type="molecule type" value="Genomic_DNA"/>
</dbReference>
<dbReference type="PANTHER" id="PTHR21391:SF0">
    <property type="entry name" value="AT04489P-RELATED"/>
    <property type="match status" value="1"/>
</dbReference>
<protein>
    <submittedName>
        <fullName evidence="1">Uncharacterized protein</fullName>
    </submittedName>
</protein>
<dbReference type="AlphaFoldDB" id="A0A9P0J5I4"/>
<dbReference type="Proteomes" id="UP001153620">
    <property type="component" value="Chromosome 3"/>
</dbReference>
<reference evidence="1" key="1">
    <citation type="submission" date="2022-01" db="EMBL/GenBank/DDBJ databases">
        <authorList>
            <person name="King R."/>
        </authorList>
    </citation>
    <scope>NUCLEOTIDE SEQUENCE</scope>
</reference>
<name>A0A9P0J5I4_9DIPT</name>
<gene>
    <name evidence="1" type="ORF">CHIRRI_LOCUS11458</name>
</gene>
<proteinExistence type="predicted"/>
<dbReference type="OrthoDB" id="291007at2759"/>